<dbReference type="CDD" id="cd06563">
    <property type="entry name" value="GH20_chitobiase-like"/>
    <property type="match status" value="1"/>
</dbReference>
<dbReference type="Gene3D" id="3.30.379.10">
    <property type="entry name" value="Chitobiase/beta-hexosaminidase domain 2-like"/>
    <property type="match status" value="1"/>
</dbReference>
<dbReference type="SUPFAM" id="SSF51445">
    <property type="entry name" value="(Trans)glycosidases"/>
    <property type="match status" value="1"/>
</dbReference>
<dbReference type="RefSeq" id="WP_182513964.1">
    <property type="nucleotide sequence ID" value="NZ_JACJIQ010000016.1"/>
</dbReference>
<feature type="signal peptide" evidence="7">
    <location>
        <begin position="1"/>
        <end position="19"/>
    </location>
</feature>
<comment type="catalytic activity">
    <reaction evidence="1">
        <text>Hydrolysis of terminal non-reducing N-acetyl-D-hexosamine residues in N-acetyl-beta-D-hexosaminides.</text>
        <dbReference type="EC" id="3.2.1.52"/>
    </reaction>
</comment>
<dbReference type="GO" id="GO:0004563">
    <property type="term" value="F:beta-N-acetylhexosaminidase activity"/>
    <property type="evidence" value="ECO:0007669"/>
    <property type="project" value="UniProtKB-EC"/>
</dbReference>
<feature type="domain" description="Glycoside hydrolase family 20 catalytic" evidence="8">
    <location>
        <begin position="168"/>
        <end position="513"/>
    </location>
</feature>
<feature type="chain" id="PRO_5033062290" description="beta-N-acetylhexosaminidase" evidence="7">
    <location>
        <begin position="20"/>
        <end position="630"/>
    </location>
</feature>
<keyword evidence="11" id="KW-1185">Reference proteome</keyword>
<dbReference type="GO" id="GO:0030203">
    <property type="term" value="P:glycosaminoglycan metabolic process"/>
    <property type="evidence" value="ECO:0007669"/>
    <property type="project" value="TreeGrafter"/>
</dbReference>
<evidence type="ECO:0000313" key="10">
    <source>
        <dbReference type="EMBL" id="MBA9078895.1"/>
    </source>
</evidence>
<dbReference type="PRINTS" id="PR00738">
    <property type="entry name" value="GLHYDRLASE20"/>
</dbReference>
<sequence length="630" mass="71122">MSRIGFLLLLVLVSSSVFAQKAKPAPALDLIPEPVQVAQTNGTFELTAKTVIVLPKGHEAHLGVAQLLSQRLQVPTGYALPVKVGNQKKNSIQLELLPQPDPELGQEGYTLQVTPQAILLQANAPAGWFYGIQTLLQLLPPAVESKQTVAGVRWEIAGVKIKDYPRLAWRGLMVDVSRHFFPKEVIMAYIDQMAKYKLNTFHWHLTDNQGWRVEIKSLPKLTQVGAWRVPRTGYWKGFQAPQPGEAATEGGFYSQEDIKEIIRYAEERFVTIVPEVDVPGHSLALIASYPNLSCTQTPQQVLAGDPWNPQRTNVLCVGNDSTFTELEKVFSELAQLFPGEYLHMGGDEVTRSYWDKCAKCQQRIKTEGLKNSEELQTYFLKRLARIIESKGKKPMGWYEKLEGGLAPNMAVMSWKDMKGGIVASQQGHKVVMTPAFNTYLDFYQGDPYLENGPFTVTRLNATYNWNPVPLEANAANILGGQGSLWTEQVAHERKLQSMTWPRALSLAEVFWTPQPKRQWENFIPRLEAHLPRLDSAQVNYATHFYEPIVWGVKDSAGALKVVLSSEIKDIEMYYTFDDSNPDKFYPKYQGQPLDIPKGAHHIRVVSYRHGKRVGREINLPLSEVEKRVRK</sequence>
<evidence type="ECO:0000256" key="1">
    <source>
        <dbReference type="ARBA" id="ARBA00001231"/>
    </source>
</evidence>
<dbReference type="EC" id="3.2.1.52" evidence="3"/>
<dbReference type="SUPFAM" id="SSF55545">
    <property type="entry name" value="beta-N-acetylhexosaminidase-like domain"/>
    <property type="match status" value="1"/>
</dbReference>
<keyword evidence="5 10" id="KW-0326">Glycosidase</keyword>
<evidence type="ECO:0000259" key="8">
    <source>
        <dbReference type="Pfam" id="PF00728"/>
    </source>
</evidence>
<gene>
    <name evidence="10" type="ORF">FHS90_003625</name>
</gene>
<evidence type="ECO:0000256" key="3">
    <source>
        <dbReference type="ARBA" id="ARBA00012663"/>
    </source>
</evidence>
<keyword evidence="7" id="KW-0732">Signal</keyword>
<protein>
    <recommendedName>
        <fullName evidence="3">beta-N-acetylhexosaminidase</fullName>
        <ecNumber evidence="3">3.2.1.52</ecNumber>
    </recommendedName>
</protein>
<organism evidence="10 11">
    <name type="scientific">Rufibacter quisquiliarum</name>
    <dbReference type="NCBI Taxonomy" id="1549639"/>
    <lineage>
        <taxon>Bacteria</taxon>
        <taxon>Pseudomonadati</taxon>
        <taxon>Bacteroidota</taxon>
        <taxon>Cytophagia</taxon>
        <taxon>Cytophagales</taxon>
        <taxon>Hymenobacteraceae</taxon>
        <taxon>Rufibacter</taxon>
    </lineage>
</organism>
<comment type="caution">
    <text evidence="10">The sequence shown here is derived from an EMBL/GenBank/DDBJ whole genome shotgun (WGS) entry which is preliminary data.</text>
</comment>
<feature type="domain" description="Beta-hexosaminidase bacterial type N-terminal" evidence="9">
    <location>
        <begin position="29"/>
        <end position="164"/>
    </location>
</feature>
<dbReference type="InterPro" id="IPR029018">
    <property type="entry name" value="Hex-like_dom2"/>
</dbReference>
<dbReference type="InterPro" id="IPR015883">
    <property type="entry name" value="Glyco_hydro_20_cat"/>
</dbReference>
<feature type="active site" description="Proton donor" evidence="6">
    <location>
        <position position="348"/>
    </location>
</feature>
<dbReference type="InterPro" id="IPR017853">
    <property type="entry name" value="GH"/>
</dbReference>
<evidence type="ECO:0000256" key="7">
    <source>
        <dbReference type="SAM" id="SignalP"/>
    </source>
</evidence>
<dbReference type="GO" id="GO:0005975">
    <property type="term" value="P:carbohydrate metabolic process"/>
    <property type="evidence" value="ECO:0007669"/>
    <property type="project" value="InterPro"/>
</dbReference>
<dbReference type="AlphaFoldDB" id="A0A839GTV4"/>
<evidence type="ECO:0000256" key="4">
    <source>
        <dbReference type="ARBA" id="ARBA00022801"/>
    </source>
</evidence>
<dbReference type="InterPro" id="IPR015882">
    <property type="entry name" value="HEX_bac_N"/>
</dbReference>
<evidence type="ECO:0000313" key="11">
    <source>
        <dbReference type="Proteomes" id="UP000563094"/>
    </source>
</evidence>
<dbReference type="Pfam" id="PF00728">
    <property type="entry name" value="Glyco_hydro_20"/>
    <property type="match status" value="1"/>
</dbReference>
<dbReference type="Pfam" id="PF02838">
    <property type="entry name" value="Glyco_hydro_20b"/>
    <property type="match status" value="1"/>
</dbReference>
<dbReference type="PANTHER" id="PTHR22600:SF57">
    <property type="entry name" value="BETA-N-ACETYLHEXOSAMINIDASE"/>
    <property type="match status" value="1"/>
</dbReference>
<dbReference type="PANTHER" id="PTHR22600">
    <property type="entry name" value="BETA-HEXOSAMINIDASE"/>
    <property type="match status" value="1"/>
</dbReference>
<proteinExistence type="inferred from homology"/>
<dbReference type="Pfam" id="PF13287">
    <property type="entry name" value="Fn3_assoc"/>
    <property type="match status" value="1"/>
</dbReference>
<accession>A0A839GTV4</accession>
<evidence type="ECO:0000256" key="5">
    <source>
        <dbReference type="ARBA" id="ARBA00023295"/>
    </source>
</evidence>
<dbReference type="InterPro" id="IPR025705">
    <property type="entry name" value="Beta_hexosaminidase_sua/sub"/>
</dbReference>
<dbReference type="InterPro" id="IPR026876">
    <property type="entry name" value="Fn3_assoc_repeat"/>
</dbReference>
<comment type="similarity">
    <text evidence="2">Belongs to the glycosyl hydrolase 20 family.</text>
</comment>
<keyword evidence="4 10" id="KW-0378">Hydrolase</keyword>
<evidence type="ECO:0000259" key="9">
    <source>
        <dbReference type="Pfam" id="PF02838"/>
    </source>
</evidence>
<evidence type="ECO:0000256" key="2">
    <source>
        <dbReference type="ARBA" id="ARBA00006285"/>
    </source>
</evidence>
<dbReference type="Gene3D" id="3.20.20.80">
    <property type="entry name" value="Glycosidases"/>
    <property type="match status" value="1"/>
</dbReference>
<dbReference type="Proteomes" id="UP000563094">
    <property type="component" value="Unassembled WGS sequence"/>
</dbReference>
<reference evidence="10 11" key="1">
    <citation type="submission" date="2020-08" db="EMBL/GenBank/DDBJ databases">
        <title>Genomic Encyclopedia of Type Strains, Phase IV (KMG-IV): sequencing the most valuable type-strain genomes for metagenomic binning, comparative biology and taxonomic classification.</title>
        <authorList>
            <person name="Goeker M."/>
        </authorList>
    </citation>
    <scope>NUCLEOTIDE SEQUENCE [LARGE SCALE GENOMIC DNA]</scope>
    <source>
        <strain evidence="10 11">DSM 29854</strain>
    </source>
</reference>
<evidence type="ECO:0000256" key="6">
    <source>
        <dbReference type="PIRSR" id="PIRSR625705-1"/>
    </source>
</evidence>
<name>A0A839GTV4_9BACT</name>
<dbReference type="EMBL" id="JACJIQ010000016">
    <property type="protein sequence ID" value="MBA9078895.1"/>
    <property type="molecule type" value="Genomic_DNA"/>
</dbReference>
<dbReference type="GO" id="GO:0016020">
    <property type="term" value="C:membrane"/>
    <property type="evidence" value="ECO:0007669"/>
    <property type="project" value="TreeGrafter"/>
</dbReference>